<gene>
    <name evidence="4" type="ORF">JL102_07215</name>
</gene>
<accession>A0A937JYQ6</accession>
<dbReference type="GO" id="GO:0016787">
    <property type="term" value="F:hydrolase activity"/>
    <property type="evidence" value="ECO:0007669"/>
    <property type="project" value="UniProtKB-KW"/>
</dbReference>
<evidence type="ECO:0000313" key="4">
    <source>
        <dbReference type="EMBL" id="MBL3655914.1"/>
    </source>
</evidence>
<dbReference type="InterPro" id="IPR012878">
    <property type="entry name" value="Beta-AFase-like_GH127_cat"/>
</dbReference>
<dbReference type="EMBL" id="JAESIY010000003">
    <property type="protein sequence ID" value="MBL3655914.1"/>
    <property type="molecule type" value="Genomic_DNA"/>
</dbReference>
<dbReference type="Proteomes" id="UP000659388">
    <property type="component" value="Unassembled WGS sequence"/>
</dbReference>
<organism evidence="4 5">
    <name type="scientific">Fulvivirga sediminis</name>
    <dbReference type="NCBI Taxonomy" id="2803949"/>
    <lineage>
        <taxon>Bacteria</taxon>
        <taxon>Pseudomonadati</taxon>
        <taxon>Bacteroidota</taxon>
        <taxon>Cytophagia</taxon>
        <taxon>Cytophagales</taxon>
        <taxon>Fulvivirgaceae</taxon>
        <taxon>Fulvivirga</taxon>
    </lineage>
</organism>
<dbReference type="PANTHER" id="PTHR31151">
    <property type="entry name" value="PROLINE-TRNA LIGASE (DUF1680)"/>
    <property type="match status" value="1"/>
</dbReference>
<feature type="domain" description="Non-reducing end beta-L-arabinofuranosidase-like GH127 middle" evidence="3">
    <location>
        <begin position="409"/>
        <end position="502"/>
    </location>
</feature>
<dbReference type="RefSeq" id="WP_202243588.1">
    <property type="nucleotide sequence ID" value="NZ_JAESIY010000003.1"/>
</dbReference>
<feature type="domain" description="Non-reducing end beta-L-arabinofuranosidase-like GH127 catalytic" evidence="1">
    <location>
        <begin position="18"/>
        <end position="398"/>
    </location>
</feature>
<dbReference type="AlphaFoldDB" id="A0A937JYQ6"/>
<evidence type="ECO:0000259" key="3">
    <source>
        <dbReference type="Pfam" id="PF20736"/>
    </source>
</evidence>
<dbReference type="GO" id="GO:0005975">
    <property type="term" value="P:carbohydrate metabolic process"/>
    <property type="evidence" value="ECO:0007669"/>
    <property type="project" value="InterPro"/>
</dbReference>
<dbReference type="InterPro" id="IPR046544">
    <property type="entry name" value="GH146_SB_dom"/>
</dbReference>
<comment type="caution">
    <text evidence="4">The sequence shown here is derived from an EMBL/GenBank/DDBJ whole genome shotgun (WGS) entry which is preliminary data.</text>
</comment>
<name>A0A937JYQ6_9BACT</name>
<dbReference type="InterPro" id="IPR008928">
    <property type="entry name" value="6-hairpin_glycosidase_sf"/>
</dbReference>
<dbReference type="InterPro" id="IPR049046">
    <property type="entry name" value="Beta-AFase-like_GH127_middle"/>
</dbReference>
<dbReference type="Pfam" id="PF20736">
    <property type="entry name" value="Glyco_hydro127M"/>
    <property type="match status" value="1"/>
</dbReference>
<reference evidence="4" key="1">
    <citation type="submission" date="2021-01" db="EMBL/GenBank/DDBJ databases">
        <title>Fulvivirga kasyanovii gen. nov., sp nov., a novel member of the phylum Bacteroidetes isolated from seawater in a mussel farm.</title>
        <authorList>
            <person name="Zhao L.-H."/>
            <person name="Wang Z.-J."/>
        </authorList>
    </citation>
    <scope>NUCLEOTIDE SEQUENCE</scope>
    <source>
        <strain evidence="4">2943</strain>
    </source>
</reference>
<feature type="domain" description="Glycoside hydrolase GH146 substrate-binding" evidence="2">
    <location>
        <begin position="621"/>
        <end position="755"/>
    </location>
</feature>
<dbReference type="PANTHER" id="PTHR31151:SF0">
    <property type="entry name" value="PROLINE-TRNA LIGASE (DUF1680)"/>
    <property type="match status" value="1"/>
</dbReference>
<dbReference type="Pfam" id="PF07944">
    <property type="entry name" value="Beta-AFase-like_GH127_cat"/>
    <property type="match status" value="1"/>
</dbReference>
<keyword evidence="5" id="KW-1185">Reference proteome</keyword>
<protein>
    <submittedName>
        <fullName evidence="4">Glycoside hydrolase family 127 protein</fullName>
    </submittedName>
</protein>
<evidence type="ECO:0000259" key="2">
    <source>
        <dbReference type="Pfam" id="PF20620"/>
    </source>
</evidence>
<keyword evidence="4" id="KW-0378">Hydrolase</keyword>
<sequence>MVEQTGELKEAKKFDLEDVELLDGPFKNATELNMKTLLETFEPDRLLARFRIEAGLEPKGEPYEGWEAETIAGHTLGHYLKACALMYKTTGDKRFSDIVKHIVDELAECQAQDPDGYIGAFSNGKKIFTEQIAKGEIRSQGFDLNGIWAPYYTQHKVLSGLIAAYELVGYDKGIEVAKKFSDWVYSIVKDLNHEQVQNMLHCEYGGISESFVELYGITQNDRYLELSKTFYDDVILDSLANEVDVLPGKHANTQIPKLIASARRYEITGDEKDKKMAKFFWDRVVHHHSYVTGGHCNHEYFGQPDQLTHRLSNETTETCNVYNMLKLSRHLFQWNPDAEVADFYERALFNHILASQHPETGKVIYNLSLEMGGYKEYQDPYWFTCCVASALETHSKYGKNIYYHSDDELYVSQFIASTLTWKEKGLKVTQNTSYPDEQSSHFTINTEKPQELAIKIRYPYWAKDGVELLVNGKEQQVSQSPQSFITLKKQWKDGDVIDVRFPFSLRLEAMPDDSDRIAVMYGPLVLAGDLGQVKDSSAYEPMYVPVIMSTDRNPANWLKAVEGEPNTFETVEVGAPRQFVLKPFNKTFDRRYSVYFDMFSQEKWQKYQAEYQAKLEAKKEMESKTVDFFQMGEMQPERNHSFKGDQVSVVEMKHRKARQAERGGYLEFTMKVKANTPMALVAEYWGGYTGSKTFDILVDGEKIATENITDKKPGEFLYVEYDIPSELTSGKDKIKVVFKPHEGHRAGPIFNIRTMKRESI</sequence>
<evidence type="ECO:0000313" key="5">
    <source>
        <dbReference type="Proteomes" id="UP000659388"/>
    </source>
</evidence>
<proteinExistence type="predicted"/>
<dbReference type="SUPFAM" id="SSF48208">
    <property type="entry name" value="Six-hairpin glycosidases"/>
    <property type="match status" value="1"/>
</dbReference>
<evidence type="ECO:0000259" key="1">
    <source>
        <dbReference type="Pfam" id="PF07944"/>
    </source>
</evidence>
<dbReference type="Pfam" id="PF20620">
    <property type="entry name" value="DUF6805"/>
    <property type="match status" value="1"/>
</dbReference>